<name>A0A143DGB4_9PROT</name>
<accession>A0A143DGB4</accession>
<dbReference type="AlphaFoldDB" id="A0A143DGB4"/>
<dbReference type="KEGG" id="hjo:AY555_11380"/>
<dbReference type="SMART" id="SM00953">
    <property type="entry name" value="RES"/>
    <property type="match status" value="1"/>
</dbReference>
<gene>
    <name evidence="2" type="ORF">AY555_10265</name>
    <name evidence="3" type="ORF">AY555_11380</name>
</gene>
<reference evidence="2 4" key="1">
    <citation type="submission" date="2016-02" db="EMBL/GenBank/DDBJ databases">
        <title>Complete Genome of H5569, the type strain of the newly described species Haematospirillium jordaniae.</title>
        <authorList>
            <person name="Nicholson A.C."/>
            <person name="Humrighouse B.W."/>
            <person name="Loparov V."/>
            <person name="McQuiston J.R."/>
        </authorList>
    </citation>
    <scope>NUCLEOTIDE SEQUENCE [LARGE SCALE GENOMIC DNA]</scope>
    <source>
        <strain evidence="2 4">H5569</strain>
        <plasmid evidence="4">Plasmid unnamed 2</plasmid>
        <plasmid evidence="2">unnamed 2</plasmid>
    </source>
</reference>
<dbReference type="KEGG" id="hjo:AY555_10265"/>
<geneLocation type="plasmid" evidence="2 4">
    <name>unnamed 2</name>
</geneLocation>
<organism evidence="2 4">
    <name type="scientific">Haematospirillum jordaniae</name>
    <dbReference type="NCBI Taxonomy" id="1549855"/>
    <lineage>
        <taxon>Bacteria</taxon>
        <taxon>Pseudomonadati</taxon>
        <taxon>Pseudomonadota</taxon>
        <taxon>Alphaproteobacteria</taxon>
        <taxon>Rhodospirillales</taxon>
        <taxon>Novispirillaceae</taxon>
        <taxon>Haematospirillum</taxon>
    </lineage>
</organism>
<keyword evidence="2" id="KW-0614">Plasmid</keyword>
<evidence type="ECO:0000313" key="4">
    <source>
        <dbReference type="Proteomes" id="UP000076066"/>
    </source>
</evidence>
<keyword evidence="4" id="KW-1185">Reference proteome</keyword>
<dbReference type="GeneID" id="53317746"/>
<dbReference type="Proteomes" id="UP000076066">
    <property type="component" value="Plasmid unnamed 2"/>
</dbReference>
<dbReference type="EMBL" id="CP014527">
    <property type="protein sequence ID" value="AMW35757.1"/>
    <property type="molecule type" value="Genomic_DNA"/>
</dbReference>
<dbReference type="InterPro" id="IPR014914">
    <property type="entry name" value="RES_dom"/>
</dbReference>
<dbReference type="EMBL" id="CP014527">
    <property type="protein sequence ID" value="AMW35951.1"/>
    <property type="molecule type" value="Genomic_DNA"/>
</dbReference>
<evidence type="ECO:0000313" key="3">
    <source>
        <dbReference type="EMBL" id="AMW35951.1"/>
    </source>
</evidence>
<proteinExistence type="predicted"/>
<evidence type="ECO:0000259" key="1">
    <source>
        <dbReference type="SMART" id="SM00953"/>
    </source>
</evidence>
<dbReference type="OrthoDB" id="7300555at2"/>
<protein>
    <recommendedName>
        <fullName evidence="1">RES domain-containing protein</fullName>
    </recommendedName>
</protein>
<feature type="domain" description="RES" evidence="1">
    <location>
        <begin position="72"/>
        <end position="210"/>
    </location>
</feature>
<evidence type="ECO:0000313" key="2">
    <source>
        <dbReference type="EMBL" id="AMW35757.1"/>
    </source>
</evidence>
<dbReference type="RefSeq" id="WP_066137020.1">
    <property type="nucleotide sequence ID" value="NZ_CP014527.1"/>
</dbReference>
<dbReference type="Pfam" id="PF08808">
    <property type="entry name" value="RES"/>
    <property type="match status" value="1"/>
</dbReference>
<sequence>MSLHTWTPAALSSEFRSFTGLCWRLVECQHYVSTLKIVDSLEEQRILEMLVEETKPPLPPECQSLHFLLSTPFRYDPAYPKGSRFRRAGRTPGVYYAAMEPETAVAEIAFYRVLFFAESPGTPWPVNPAEYTAFAVDVESRSVVDLTSLPLSQGRAVWTDPVNYEPCQALAETAKQAGAGMIRYESVRDPRGRHNLALMTCQAFRGGQPAHCQTWRILLSHVGAQALCEFPQVYLAFDRDEFSSDPRLNGMDWKRPSR</sequence>